<evidence type="ECO:0000313" key="2">
    <source>
        <dbReference type="Proteomes" id="UP000005798"/>
    </source>
</evidence>
<accession>B0N4Y3</accession>
<organism evidence="1 2">
    <name type="scientific">Thomasclavelia ramosa DSM 1402</name>
    <dbReference type="NCBI Taxonomy" id="445974"/>
    <lineage>
        <taxon>Bacteria</taxon>
        <taxon>Bacillati</taxon>
        <taxon>Bacillota</taxon>
        <taxon>Erysipelotrichia</taxon>
        <taxon>Erysipelotrichales</taxon>
        <taxon>Coprobacillaceae</taxon>
        <taxon>Thomasclavelia</taxon>
    </lineage>
</organism>
<reference evidence="1" key="2">
    <citation type="submission" date="2014-06" db="EMBL/GenBank/DDBJ databases">
        <title>Draft genome sequence of Clostridium ramosum(DSM 1402).</title>
        <authorList>
            <person name="Sudarsanam P."/>
            <person name="Ley R."/>
            <person name="Guruge J."/>
            <person name="Turnbaugh P.J."/>
            <person name="Mahowald M."/>
            <person name="Liep D."/>
            <person name="Gordon J."/>
        </authorList>
    </citation>
    <scope>NUCLEOTIDE SEQUENCE</scope>
    <source>
        <strain evidence="1">DSM 1402</strain>
    </source>
</reference>
<protein>
    <submittedName>
        <fullName evidence="1">Uncharacterized protein</fullName>
    </submittedName>
</protein>
<evidence type="ECO:0000313" key="1">
    <source>
        <dbReference type="EMBL" id="EDS18735.1"/>
    </source>
</evidence>
<dbReference type="Proteomes" id="UP000005798">
    <property type="component" value="Unassembled WGS sequence"/>
</dbReference>
<reference evidence="1" key="1">
    <citation type="submission" date="2007-11" db="EMBL/GenBank/DDBJ databases">
        <authorList>
            <person name="Fulton L."/>
            <person name="Clifton S."/>
            <person name="Fulton B."/>
            <person name="Xu J."/>
            <person name="Minx P."/>
            <person name="Pepin K.H."/>
            <person name="Johnson M."/>
            <person name="Thiruvilangam P."/>
            <person name="Bhonagiri V."/>
            <person name="Nash W.E."/>
            <person name="Mardis E.R."/>
            <person name="Wilson R.K."/>
        </authorList>
    </citation>
    <scope>NUCLEOTIDE SEQUENCE [LARGE SCALE GENOMIC DNA]</scope>
    <source>
        <strain evidence="1">DSM 1402</strain>
    </source>
</reference>
<name>B0N4Y3_9FIRM</name>
<comment type="caution">
    <text evidence="1">The sequence shown here is derived from an EMBL/GenBank/DDBJ whole genome shotgun (WGS) entry which is preliminary data.</text>
</comment>
<proteinExistence type="predicted"/>
<dbReference type="EMBL" id="ABFX02000005">
    <property type="protein sequence ID" value="EDS18735.1"/>
    <property type="molecule type" value="Genomic_DNA"/>
</dbReference>
<dbReference type="AlphaFoldDB" id="B0N4Y3"/>
<keyword evidence="2" id="KW-1185">Reference proteome</keyword>
<dbReference type="HOGENOM" id="CLU_3043283_0_0_9"/>
<sequence length="54" mass="6789">MIYFKEDHLLLSFYQETIMKNNFLLEITVFLWKFRVIKNEGHVWFNLIETKYML</sequence>
<gene>
    <name evidence="1" type="ORF">CLORAM_01694</name>
</gene>